<proteinExistence type="predicted"/>
<dbReference type="Gene3D" id="3.20.20.140">
    <property type="entry name" value="Metal-dependent hydrolases"/>
    <property type="match status" value="1"/>
</dbReference>
<reference evidence="2 3" key="1">
    <citation type="submission" date="2018-10" db="EMBL/GenBank/DDBJ databases">
        <title>Draft genome of Mycobacterium hodleri strain B.</title>
        <authorList>
            <person name="Amande T.J."/>
            <person name="Mcgenity T.J."/>
        </authorList>
    </citation>
    <scope>NUCLEOTIDE SEQUENCE [LARGE SCALE GENOMIC DNA]</scope>
    <source>
        <strain evidence="2 3">B</strain>
    </source>
</reference>
<dbReference type="SUPFAM" id="SSF51338">
    <property type="entry name" value="Composite domain of metallo-dependent hydrolases"/>
    <property type="match status" value="1"/>
</dbReference>
<dbReference type="GO" id="GO:0016810">
    <property type="term" value="F:hydrolase activity, acting on carbon-nitrogen (but not peptide) bonds"/>
    <property type="evidence" value="ECO:0007669"/>
    <property type="project" value="InterPro"/>
</dbReference>
<dbReference type="Proteomes" id="UP000315759">
    <property type="component" value="Unassembled WGS sequence"/>
</dbReference>
<dbReference type="AlphaFoldDB" id="A0A544W3W9"/>
<protein>
    <submittedName>
        <fullName evidence="2">Amidohydrolase</fullName>
    </submittedName>
</protein>
<evidence type="ECO:0000313" key="3">
    <source>
        <dbReference type="Proteomes" id="UP000315759"/>
    </source>
</evidence>
<sequence length="533" mass="56566">MTMDMVLLAGTIHNDENPPAQALGISGERISALGSRADAARWSSADTQVVDLGDAVITAGLSDPHSHPLTGLEWTSGLDLGQVTDADGLAEVLTASCVAMDPDSWVLGWNLVPQVLGDVDDAAGFLDRVCVGRKVFLRLHDGGHSAYASRAALSYANVTGPVDLGPLAEVECSEDGRPTGALHEEAVDLVGNAVPQPPHSERAAAARELLAAMAATGLTATHALDFSEHHLDVLRALDDQDELPLFYRCSPVCEPRHTEAERLQFVEWLKLGGKRWQVEGIKFYLDGTIDNGTAWLKAPDCYGAGTTSTWHDLGAYRDAVSFFAAQGIPTATHAIGDAAVEYALDVLGPVVATSSAAHRVEHVETLSSEQAARFADTGVIASMQPCHCSHFLTVDHSDVWSQRLGRDRALRAFPQRAILAAGGQLALGSDWPIGPFDPREIMASACLRRPPGQPDSPPIAADQAVTPREALRAYTRVPAVIGGREADEGSVAVGKFATLTVFASDPLAVTPEQLAGIPIVGTLVRGKFEHRAY</sequence>
<organism evidence="2 3">
    <name type="scientific">Mycolicibacterium hodleri</name>
    <dbReference type="NCBI Taxonomy" id="49897"/>
    <lineage>
        <taxon>Bacteria</taxon>
        <taxon>Bacillati</taxon>
        <taxon>Actinomycetota</taxon>
        <taxon>Actinomycetes</taxon>
        <taxon>Mycobacteriales</taxon>
        <taxon>Mycobacteriaceae</taxon>
        <taxon>Mycolicibacterium</taxon>
    </lineage>
</organism>
<dbReference type="Pfam" id="PF07969">
    <property type="entry name" value="Amidohydro_3"/>
    <property type="match status" value="1"/>
</dbReference>
<dbReference type="EMBL" id="VIFX01000009">
    <property type="protein sequence ID" value="TQR86939.1"/>
    <property type="molecule type" value="Genomic_DNA"/>
</dbReference>
<name>A0A544W3W9_9MYCO</name>
<dbReference type="Gene3D" id="3.10.310.70">
    <property type="match status" value="1"/>
</dbReference>
<dbReference type="PANTHER" id="PTHR22642">
    <property type="entry name" value="IMIDAZOLONEPROPIONASE"/>
    <property type="match status" value="1"/>
</dbReference>
<dbReference type="CDD" id="cd01300">
    <property type="entry name" value="YtcJ_like"/>
    <property type="match status" value="1"/>
</dbReference>
<keyword evidence="2" id="KW-0378">Hydrolase</keyword>
<dbReference type="InterPro" id="IPR011059">
    <property type="entry name" value="Metal-dep_hydrolase_composite"/>
</dbReference>
<evidence type="ECO:0000313" key="2">
    <source>
        <dbReference type="EMBL" id="TQR86939.1"/>
    </source>
</evidence>
<dbReference type="InterPro" id="IPR033932">
    <property type="entry name" value="YtcJ-like"/>
</dbReference>
<accession>A0A544W3W9</accession>
<dbReference type="InterPro" id="IPR032466">
    <property type="entry name" value="Metal_Hydrolase"/>
</dbReference>
<dbReference type="Gene3D" id="2.30.40.10">
    <property type="entry name" value="Urease, subunit C, domain 1"/>
    <property type="match status" value="1"/>
</dbReference>
<evidence type="ECO:0000259" key="1">
    <source>
        <dbReference type="Pfam" id="PF07969"/>
    </source>
</evidence>
<comment type="caution">
    <text evidence="2">The sequence shown here is derived from an EMBL/GenBank/DDBJ whole genome shotgun (WGS) entry which is preliminary data.</text>
</comment>
<gene>
    <name evidence="2" type="ORF">D8S82_09205</name>
</gene>
<keyword evidence="3" id="KW-1185">Reference proteome</keyword>
<dbReference type="SUPFAM" id="SSF51556">
    <property type="entry name" value="Metallo-dependent hydrolases"/>
    <property type="match status" value="1"/>
</dbReference>
<dbReference type="InterPro" id="IPR013108">
    <property type="entry name" value="Amidohydro_3"/>
</dbReference>
<dbReference type="PANTHER" id="PTHR22642:SF2">
    <property type="entry name" value="PROTEIN LONG AFTER FAR-RED 3"/>
    <property type="match status" value="1"/>
</dbReference>
<feature type="domain" description="Amidohydrolase 3" evidence="1">
    <location>
        <begin position="48"/>
        <end position="527"/>
    </location>
</feature>